<feature type="region of interest" description="Disordered" evidence="1">
    <location>
        <begin position="17"/>
        <end position="56"/>
    </location>
</feature>
<feature type="compositionally biased region" description="Low complexity" evidence="1">
    <location>
        <begin position="34"/>
        <end position="48"/>
    </location>
</feature>
<dbReference type="GeneID" id="20208814"/>
<evidence type="ECO:0000256" key="1">
    <source>
        <dbReference type="SAM" id="MobiDB-lite"/>
    </source>
</evidence>
<protein>
    <submittedName>
        <fullName evidence="2 3">Uncharacterized protein</fullName>
    </submittedName>
</protein>
<reference evidence="3" key="3">
    <citation type="submission" date="2015-06" db="UniProtKB">
        <authorList>
            <consortium name="EnsemblMetazoa"/>
        </authorList>
    </citation>
    <scope>IDENTIFICATION</scope>
</reference>
<dbReference type="EMBL" id="KB097788">
    <property type="protein sequence ID" value="ESN89971.1"/>
    <property type="molecule type" value="Genomic_DNA"/>
</dbReference>
<dbReference type="EMBL" id="AMQM01008506">
    <property type="status" value="NOT_ANNOTATED_CDS"/>
    <property type="molecule type" value="Genomic_DNA"/>
</dbReference>
<accession>T1FJ15</accession>
<sequence>MVIVDFSLRGRAKGVVRKKKEKEKEIERKRVQQNNKNNNNNNNNNNNDKNNKRNLVDGELETDDGQLLAGVPHKYVHPWSPESNSENNLLYGFDTFEISIDGGVIKRAETIQFLRVFIKSDLPWINHIFLLFFKNQNLTDE</sequence>
<reference evidence="4" key="1">
    <citation type="submission" date="2012-12" db="EMBL/GenBank/DDBJ databases">
        <authorList>
            <person name="Hellsten U."/>
            <person name="Grimwood J."/>
            <person name="Chapman J.A."/>
            <person name="Shapiro H."/>
            <person name="Aerts A."/>
            <person name="Otillar R.P."/>
            <person name="Terry A.Y."/>
            <person name="Boore J.L."/>
            <person name="Simakov O."/>
            <person name="Marletaz F."/>
            <person name="Cho S.-J."/>
            <person name="Edsinger-Gonzales E."/>
            <person name="Havlak P."/>
            <person name="Kuo D.-H."/>
            <person name="Larsson T."/>
            <person name="Lv J."/>
            <person name="Arendt D."/>
            <person name="Savage R."/>
            <person name="Osoegawa K."/>
            <person name="de Jong P."/>
            <person name="Lindberg D.R."/>
            <person name="Seaver E.C."/>
            <person name="Weisblat D.A."/>
            <person name="Putnam N.H."/>
            <person name="Grigoriev I.V."/>
            <person name="Rokhsar D.S."/>
        </authorList>
    </citation>
    <scope>NUCLEOTIDE SEQUENCE</scope>
</reference>
<keyword evidence="4" id="KW-1185">Reference proteome</keyword>
<evidence type="ECO:0000313" key="3">
    <source>
        <dbReference type="EnsemblMetazoa" id="HelroP182980"/>
    </source>
</evidence>
<proteinExistence type="predicted"/>
<dbReference type="InParanoid" id="T1FJ15"/>
<reference evidence="2 4" key="2">
    <citation type="journal article" date="2013" name="Nature">
        <title>Insights into bilaterian evolution from three spiralian genomes.</title>
        <authorList>
            <person name="Simakov O."/>
            <person name="Marletaz F."/>
            <person name="Cho S.J."/>
            <person name="Edsinger-Gonzales E."/>
            <person name="Havlak P."/>
            <person name="Hellsten U."/>
            <person name="Kuo D.H."/>
            <person name="Larsson T."/>
            <person name="Lv J."/>
            <person name="Arendt D."/>
            <person name="Savage R."/>
            <person name="Osoegawa K."/>
            <person name="de Jong P."/>
            <person name="Grimwood J."/>
            <person name="Chapman J.A."/>
            <person name="Shapiro H."/>
            <person name="Aerts A."/>
            <person name="Otillar R.P."/>
            <person name="Terry A.Y."/>
            <person name="Boore J.L."/>
            <person name="Grigoriev I.V."/>
            <person name="Lindberg D.R."/>
            <person name="Seaver E.C."/>
            <person name="Weisblat D.A."/>
            <person name="Putnam N.H."/>
            <person name="Rokhsar D.S."/>
        </authorList>
    </citation>
    <scope>NUCLEOTIDE SEQUENCE</scope>
</reference>
<dbReference type="HOGENOM" id="CLU_1827419_0_0_1"/>
<dbReference type="Proteomes" id="UP000015101">
    <property type="component" value="Unassembled WGS sequence"/>
</dbReference>
<evidence type="ECO:0000313" key="4">
    <source>
        <dbReference type="Proteomes" id="UP000015101"/>
    </source>
</evidence>
<name>T1FJ15_HELRO</name>
<evidence type="ECO:0000313" key="2">
    <source>
        <dbReference type="EMBL" id="ESN89971.1"/>
    </source>
</evidence>
<gene>
    <name evidence="3" type="primary">20208814</name>
    <name evidence="2" type="ORF">HELRODRAFT_182980</name>
</gene>
<dbReference type="RefSeq" id="XP_009031947.1">
    <property type="nucleotide sequence ID" value="XM_009033699.1"/>
</dbReference>
<dbReference type="CTD" id="20208814"/>
<organism evidence="3 4">
    <name type="scientific">Helobdella robusta</name>
    <name type="common">Californian leech</name>
    <dbReference type="NCBI Taxonomy" id="6412"/>
    <lineage>
        <taxon>Eukaryota</taxon>
        <taxon>Metazoa</taxon>
        <taxon>Spiralia</taxon>
        <taxon>Lophotrochozoa</taxon>
        <taxon>Annelida</taxon>
        <taxon>Clitellata</taxon>
        <taxon>Hirudinea</taxon>
        <taxon>Rhynchobdellida</taxon>
        <taxon>Glossiphoniidae</taxon>
        <taxon>Helobdella</taxon>
    </lineage>
</organism>
<dbReference type="EnsemblMetazoa" id="HelroT182980">
    <property type="protein sequence ID" value="HelroP182980"/>
    <property type="gene ID" value="HelroG182980"/>
</dbReference>
<dbReference type="AlphaFoldDB" id="T1FJ15"/>
<dbReference type="KEGG" id="hro:HELRODRAFT_182980"/>